<sequence>MKYDNQIASYEVVKVVTAYLNGVKFQFRNKVRMFFNLLLKKNKRIKALKSEMKNGGTEKEFAATVKTIIEQISKVKLAISSRNIENMPKEFFSSNDFDIIRNLFDSYSTDYRFVKGSIYYDCKANPVKHIKAYYRLSSMCEALQNKPFNCFPLRKGFIPSYMTSDTYILNTQILKSSIISHLDKEVVWGAVLGVTSKAMKPQGERKSMKFRGTIYTDGVGVSMFKQNYHTKKKGGSSGGKSKSIEADEFLCVERLGKEELLAGVGKCVLIDPGRRDLLCCMHEKSIVENKMIYRYTSNQKAIETKSRKFSKLRNNLKRDEVITAELSLSHFKPSTVNKDRFAEYLQERAEVTPAMKAYYLKEDRPVEDQRTGSFLPFRKIKLSSFINQQQADKRPAKKLREKFGNDAILIVGNWLAGNVKYHESIRGVGMRRILGKEGFRMYLLDKFRTSSLFPSCQNRELEKFKKVQNPRPYQREKYPIADRHSLLRSNLITPSFELNNMADASSVTIRTRKFLTNRLLQRKQMVVDVIHPGLANVSKDELRAKIAKMYKAEKEVVSVFGFKTHFGGGKTTGFALIYDNLEALKKFEPRYRLVRYGLAEPPKGGRKQRKEKKNREKKFRGVKKTKKVRKE</sequence>
<dbReference type="HAMAP" id="MF_00545">
    <property type="entry name" value="Ribosomal_eS24"/>
    <property type="match status" value="1"/>
</dbReference>
<evidence type="ECO:0000313" key="7">
    <source>
        <dbReference type="Proteomes" id="UP000716291"/>
    </source>
</evidence>
<accession>A0A9P7BS18</accession>
<protein>
    <recommendedName>
        <fullName evidence="4">40S ribosomal protein S24</fullName>
    </recommendedName>
</protein>
<dbReference type="Pfam" id="PF01282">
    <property type="entry name" value="Ribosomal_S24e"/>
    <property type="match status" value="1"/>
</dbReference>
<dbReference type="AlphaFoldDB" id="A0A9P7BS18"/>
<keyword evidence="3" id="KW-0687">Ribonucleoprotein</keyword>
<dbReference type="GO" id="GO:1990904">
    <property type="term" value="C:ribonucleoprotein complex"/>
    <property type="evidence" value="ECO:0007669"/>
    <property type="project" value="UniProtKB-KW"/>
</dbReference>
<comment type="similarity">
    <text evidence="1 4">Belongs to the eukaryotic ribosomal protein eS24 family.</text>
</comment>
<evidence type="ECO:0000256" key="3">
    <source>
        <dbReference type="ARBA" id="ARBA00023274"/>
    </source>
</evidence>
<keyword evidence="2" id="KW-0689">Ribosomal protein</keyword>
<dbReference type="SUPFAM" id="SSF54189">
    <property type="entry name" value="Ribosomal proteins S24e, L23 and L15e"/>
    <property type="match status" value="1"/>
</dbReference>
<proteinExistence type="inferred from homology"/>
<evidence type="ECO:0000256" key="5">
    <source>
        <dbReference type="SAM" id="MobiDB-lite"/>
    </source>
</evidence>
<dbReference type="FunFam" id="3.30.70.3370:FF:000001">
    <property type="entry name" value="40S ribosomal protein S24"/>
    <property type="match status" value="1"/>
</dbReference>
<dbReference type="Proteomes" id="UP000716291">
    <property type="component" value="Unassembled WGS sequence"/>
</dbReference>
<organism evidence="6 7">
    <name type="scientific">Rhizopus oryzae</name>
    <name type="common">Mucormycosis agent</name>
    <name type="synonym">Rhizopus arrhizus var. delemar</name>
    <dbReference type="NCBI Taxonomy" id="64495"/>
    <lineage>
        <taxon>Eukaryota</taxon>
        <taxon>Fungi</taxon>
        <taxon>Fungi incertae sedis</taxon>
        <taxon>Mucoromycota</taxon>
        <taxon>Mucoromycotina</taxon>
        <taxon>Mucoromycetes</taxon>
        <taxon>Mucorales</taxon>
        <taxon>Mucorineae</taxon>
        <taxon>Rhizopodaceae</taxon>
        <taxon>Rhizopus</taxon>
    </lineage>
</organism>
<name>A0A9P7BS18_RHIOR</name>
<dbReference type="InterPro" id="IPR018098">
    <property type="entry name" value="Ribosomal_eS24_CS"/>
</dbReference>
<evidence type="ECO:0000256" key="2">
    <source>
        <dbReference type="ARBA" id="ARBA00022980"/>
    </source>
</evidence>
<gene>
    <name evidence="6" type="ORF">G6F64_005893</name>
</gene>
<dbReference type="GO" id="GO:0006412">
    <property type="term" value="P:translation"/>
    <property type="evidence" value="ECO:0007669"/>
    <property type="project" value="InterPro"/>
</dbReference>
<dbReference type="GO" id="GO:0003735">
    <property type="term" value="F:structural constituent of ribosome"/>
    <property type="evidence" value="ECO:0007669"/>
    <property type="project" value="InterPro"/>
</dbReference>
<feature type="region of interest" description="Disordered" evidence="5">
    <location>
        <begin position="598"/>
        <end position="631"/>
    </location>
</feature>
<reference evidence="6" key="1">
    <citation type="journal article" date="2020" name="Microb. Genom.">
        <title>Genetic diversity of clinical and environmental Mucorales isolates obtained from an investigation of mucormycosis cases among solid organ transplant recipients.</title>
        <authorList>
            <person name="Nguyen M.H."/>
            <person name="Kaul D."/>
            <person name="Muto C."/>
            <person name="Cheng S.J."/>
            <person name="Richter R.A."/>
            <person name="Bruno V.M."/>
            <person name="Liu G."/>
            <person name="Beyhan S."/>
            <person name="Sundermann A.J."/>
            <person name="Mounaud S."/>
            <person name="Pasculle A.W."/>
            <person name="Nierman W.C."/>
            <person name="Driscoll E."/>
            <person name="Cumbie R."/>
            <person name="Clancy C.J."/>
            <person name="Dupont C.L."/>
        </authorList>
    </citation>
    <scope>NUCLEOTIDE SEQUENCE</scope>
    <source>
        <strain evidence="6">GL11</strain>
    </source>
</reference>
<dbReference type="InterPro" id="IPR001976">
    <property type="entry name" value="Ribosomal_eS24"/>
</dbReference>
<dbReference type="EMBL" id="JAANQT010000751">
    <property type="protein sequence ID" value="KAG1308644.1"/>
    <property type="molecule type" value="Genomic_DNA"/>
</dbReference>
<dbReference type="Gene3D" id="3.30.70.3370">
    <property type="match status" value="1"/>
</dbReference>
<feature type="compositionally biased region" description="Basic residues" evidence="5">
    <location>
        <begin position="604"/>
        <end position="631"/>
    </location>
</feature>
<evidence type="ECO:0000256" key="4">
    <source>
        <dbReference type="RuleBase" id="RU004383"/>
    </source>
</evidence>
<dbReference type="PANTHER" id="PTHR10496">
    <property type="entry name" value="40S RIBOSOMAL PROTEIN S24"/>
    <property type="match status" value="1"/>
</dbReference>
<dbReference type="GO" id="GO:0005840">
    <property type="term" value="C:ribosome"/>
    <property type="evidence" value="ECO:0007669"/>
    <property type="project" value="UniProtKB-KW"/>
</dbReference>
<dbReference type="OrthoDB" id="2133274at2759"/>
<dbReference type="PROSITE" id="PS00529">
    <property type="entry name" value="RIBOSOMAL_S24E"/>
    <property type="match status" value="1"/>
</dbReference>
<evidence type="ECO:0000256" key="1">
    <source>
        <dbReference type="ARBA" id="ARBA00009680"/>
    </source>
</evidence>
<evidence type="ECO:0000313" key="6">
    <source>
        <dbReference type="EMBL" id="KAG1308644.1"/>
    </source>
</evidence>
<keyword evidence="7" id="KW-1185">Reference proteome</keyword>
<dbReference type="InterPro" id="IPR053709">
    <property type="entry name" value="eRP_eS24_sf"/>
</dbReference>
<dbReference type="InterPro" id="IPR012678">
    <property type="entry name" value="Ribosomal_uL23/eL15/eS24_sf"/>
</dbReference>
<comment type="caution">
    <text evidence="6">The sequence shown here is derived from an EMBL/GenBank/DDBJ whole genome shotgun (WGS) entry which is preliminary data.</text>
</comment>